<feature type="transmembrane region" description="Helical" evidence="8">
    <location>
        <begin position="25"/>
        <end position="44"/>
    </location>
</feature>
<evidence type="ECO:0000256" key="5">
    <source>
        <dbReference type="ARBA" id="ARBA00022692"/>
    </source>
</evidence>
<feature type="transmembrane region" description="Helical" evidence="8">
    <location>
        <begin position="172"/>
        <end position="192"/>
    </location>
</feature>
<dbReference type="InterPro" id="IPR050297">
    <property type="entry name" value="LipidA_mod_glycosyltrf_83"/>
</dbReference>
<evidence type="ECO:0000313" key="10">
    <source>
        <dbReference type="EMBL" id="PQV63264.1"/>
    </source>
</evidence>
<evidence type="ECO:0000256" key="4">
    <source>
        <dbReference type="ARBA" id="ARBA00022679"/>
    </source>
</evidence>
<accession>A0A2S8SR27</accession>
<keyword evidence="6 8" id="KW-1133">Transmembrane helix</keyword>
<dbReference type="PANTHER" id="PTHR33908">
    <property type="entry name" value="MANNOSYLTRANSFERASE YKCB-RELATED"/>
    <property type="match status" value="1"/>
</dbReference>
<evidence type="ECO:0000256" key="3">
    <source>
        <dbReference type="ARBA" id="ARBA00022676"/>
    </source>
</evidence>
<feature type="domain" description="Glycosyltransferase RgtA/B/C/D-like" evidence="9">
    <location>
        <begin position="102"/>
        <end position="252"/>
    </location>
</feature>
<name>A0A2S8SR27_9BACT</name>
<evidence type="ECO:0000256" key="7">
    <source>
        <dbReference type="ARBA" id="ARBA00023136"/>
    </source>
</evidence>
<comment type="subcellular location">
    <subcellularLocation>
        <location evidence="1">Cell membrane</location>
        <topology evidence="1">Multi-pass membrane protein</topology>
    </subcellularLocation>
</comment>
<proteinExistence type="predicted"/>
<keyword evidence="2" id="KW-1003">Cell membrane</keyword>
<feature type="transmembrane region" description="Helical" evidence="8">
    <location>
        <begin position="241"/>
        <end position="258"/>
    </location>
</feature>
<dbReference type="Proteomes" id="UP000237684">
    <property type="component" value="Unassembled WGS sequence"/>
</dbReference>
<feature type="transmembrane region" description="Helical" evidence="8">
    <location>
        <begin position="396"/>
        <end position="417"/>
    </location>
</feature>
<keyword evidence="5 8" id="KW-0812">Transmembrane</keyword>
<dbReference type="InParanoid" id="A0A2S8SR27"/>
<evidence type="ECO:0000259" key="9">
    <source>
        <dbReference type="Pfam" id="PF13231"/>
    </source>
</evidence>
<dbReference type="AlphaFoldDB" id="A0A2S8SR27"/>
<sequence length="604" mass="67899">MKIALPAQIHKKWGESPAPKERMNFASWLLLFCLLIGIGCRFYGLNWDEGAQLHPDERFCVTVAAQLHFPSSISQFFDSRASPLNPANLKDTHYVYGQLPLFLLKIVARLRGTTDLGALFVVGRFLAALFDCLTIGLTFLIARRVFDFQKSLFCSALVACAALHIQQSHFFVTDPFAAFFVTASFWAGARLVQENRARDAIFCGAFFGAALACKISAALFAIALLGFLWAIARKNPARKTVFFAVCCLASAFVCFRIGNPMMFRGEFGFFDVRIEPRYLSDLRMQSAITSGEIDVPFDVQWIGRAPLLFTLRNLGFWAYGWPILLSAGAGIWVLVRRPRGHLVLVLAAVFALTMLGVQGTAFSKFTRYFLPMTPFCALLAAHFWRQIEAKHRVFQLGIPLVALSAAFWALCISSIYGRPHTRIVASRWIAQNLAPGTVVANETAWDEGLPLGNVGVENRLRTLSLETFDPDSPLKTAQFSEKLDECEWIFLSSGRSWQNIPRWPQKWPATTEFYHALFDGRLGFQLEKRFDSFPRLGPWQFPDAGVEEALTVYDHPLVLLFHKTENYSAERTRQILSASANQQNWTPNQALHLDESTLPLPPGF</sequence>
<evidence type="ECO:0000256" key="2">
    <source>
        <dbReference type="ARBA" id="ARBA00022475"/>
    </source>
</evidence>
<gene>
    <name evidence="10" type="ORF">B1R32_11490</name>
</gene>
<dbReference type="EMBL" id="NIGF01000014">
    <property type="protein sequence ID" value="PQV63264.1"/>
    <property type="molecule type" value="Genomic_DNA"/>
</dbReference>
<dbReference type="GO" id="GO:0016763">
    <property type="term" value="F:pentosyltransferase activity"/>
    <property type="evidence" value="ECO:0007669"/>
    <property type="project" value="TreeGrafter"/>
</dbReference>
<feature type="transmembrane region" description="Helical" evidence="8">
    <location>
        <begin position="118"/>
        <end position="142"/>
    </location>
</feature>
<dbReference type="GO" id="GO:0009103">
    <property type="term" value="P:lipopolysaccharide biosynthetic process"/>
    <property type="evidence" value="ECO:0007669"/>
    <property type="project" value="UniProtKB-ARBA"/>
</dbReference>
<reference evidence="10 11" key="1">
    <citation type="journal article" date="2018" name="Syst. Appl. Microbiol.">
        <title>Abditibacterium utsteinense sp. nov., the first cultivated member of candidate phylum FBP, isolated from ice-free Antarctic soil samples.</title>
        <authorList>
            <person name="Tahon G."/>
            <person name="Tytgat B."/>
            <person name="Lebbe L."/>
            <person name="Carlier A."/>
            <person name="Willems A."/>
        </authorList>
    </citation>
    <scope>NUCLEOTIDE SEQUENCE [LARGE SCALE GENOMIC DNA]</scope>
    <source>
        <strain evidence="10 11">LMG 29911</strain>
    </source>
</reference>
<dbReference type="OrthoDB" id="141977at2"/>
<feature type="transmembrane region" description="Helical" evidence="8">
    <location>
        <begin position="204"/>
        <end position="229"/>
    </location>
</feature>
<evidence type="ECO:0000256" key="8">
    <source>
        <dbReference type="SAM" id="Phobius"/>
    </source>
</evidence>
<dbReference type="InterPro" id="IPR038731">
    <property type="entry name" value="RgtA/B/C-like"/>
</dbReference>
<keyword evidence="3 10" id="KW-0328">Glycosyltransferase</keyword>
<keyword evidence="11" id="KW-1185">Reference proteome</keyword>
<keyword evidence="7 8" id="KW-0472">Membrane</keyword>
<dbReference type="GO" id="GO:0005886">
    <property type="term" value="C:plasma membrane"/>
    <property type="evidence" value="ECO:0007669"/>
    <property type="project" value="UniProtKB-SubCell"/>
</dbReference>
<dbReference type="RefSeq" id="WP_106380677.1">
    <property type="nucleotide sequence ID" value="NZ_NIGF01000014.1"/>
</dbReference>
<protein>
    <submittedName>
        <fullName evidence="10">Dolichyl-phosphate-mannose-protein mannosyltransferase</fullName>
    </submittedName>
</protein>
<dbReference type="Pfam" id="PF13231">
    <property type="entry name" value="PMT_2"/>
    <property type="match status" value="1"/>
</dbReference>
<evidence type="ECO:0000313" key="11">
    <source>
        <dbReference type="Proteomes" id="UP000237684"/>
    </source>
</evidence>
<evidence type="ECO:0000256" key="6">
    <source>
        <dbReference type="ARBA" id="ARBA00022989"/>
    </source>
</evidence>
<dbReference type="PANTHER" id="PTHR33908:SF11">
    <property type="entry name" value="MEMBRANE PROTEIN"/>
    <property type="match status" value="1"/>
</dbReference>
<feature type="transmembrane region" description="Helical" evidence="8">
    <location>
        <begin position="342"/>
        <end position="362"/>
    </location>
</feature>
<evidence type="ECO:0000256" key="1">
    <source>
        <dbReference type="ARBA" id="ARBA00004651"/>
    </source>
</evidence>
<organism evidence="10 11">
    <name type="scientific">Abditibacterium utsteinense</name>
    <dbReference type="NCBI Taxonomy" id="1960156"/>
    <lineage>
        <taxon>Bacteria</taxon>
        <taxon>Pseudomonadati</taxon>
        <taxon>Abditibacteriota</taxon>
        <taxon>Abditibacteriia</taxon>
        <taxon>Abditibacteriales</taxon>
        <taxon>Abditibacteriaceae</taxon>
        <taxon>Abditibacterium</taxon>
    </lineage>
</organism>
<feature type="transmembrane region" description="Helical" evidence="8">
    <location>
        <begin position="316"/>
        <end position="335"/>
    </location>
</feature>
<keyword evidence="4 10" id="KW-0808">Transferase</keyword>
<comment type="caution">
    <text evidence="10">The sequence shown here is derived from an EMBL/GenBank/DDBJ whole genome shotgun (WGS) entry which is preliminary data.</text>
</comment>